<dbReference type="Pfam" id="PF02770">
    <property type="entry name" value="Acyl-CoA_dh_M"/>
    <property type="match status" value="1"/>
</dbReference>
<dbReference type="PANTHER" id="PTHR43292:SF3">
    <property type="entry name" value="ACYL-COA DEHYDROGENASE FADE29"/>
    <property type="match status" value="1"/>
</dbReference>
<keyword evidence="5 7" id="KW-0560">Oxidoreductase</keyword>
<dbReference type="InterPro" id="IPR046373">
    <property type="entry name" value="Acyl-CoA_Oxase/DH_mid-dom_sf"/>
</dbReference>
<feature type="domain" description="Acyl-CoA dehydrogenase/oxidase N-terminal" evidence="10">
    <location>
        <begin position="6"/>
        <end position="122"/>
    </location>
</feature>
<dbReference type="EMBL" id="AP022564">
    <property type="protein sequence ID" value="BBX21030.1"/>
    <property type="molecule type" value="Genomic_DNA"/>
</dbReference>
<evidence type="ECO:0000256" key="1">
    <source>
        <dbReference type="ARBA" id="ARBA00001974"/>
    </source>
</evidence>
<feature type="domain" description="Acyl-CoA dehydrogenase/oxidase C-terminal" evidence="8">
    <location>
        <begin position="231"/>
        <end position="384"/>
    </location>
</feature>
<dbReference type="PANTHER" id="PTHR43292">
    <property type="entry name" value="ACYL-COA DEHYDROGENASE"/>
    <property type="match status" value="1"/>
</dbReference>
<dbReference type="AlphaFoldDB" id="A0AAD1HUQ6"/>
<dbReference type="Pfam" id="PF02771">
    <property type="entry name" value="Acyl-CoA_dh_N"/>
    <property type="match status" value="1"/>
</dbReference>
<dbReference type="Gene3D" id="1.10.540.10">
    <property type="entry name" value="Acyl-CoA dehydrogenase/oxidase, N-terminal domain"/>
    <property type="match status" value="1"/>
</dbReference>
<feature type="domain" description="Acyl-CoA oxidase/dehydrogenase middle" evidence="9">
    <location>
        <begin position="126"/>
        <end position="212"/>
    </location>
</feature>
<evidence type="ECO:0000256" key="4">
    <source>
        <dbReference type="ARBA" id="ARBA00022827"/>
    </source>
</evidence>
<comment type="cofactor">
    <cofactor evidence="1 7">
        <name>FAD</name>
        <dbReference type="ChEBI" id="CHEBI:57692"/>
    </cofactor>
</comment>
<dbReference type="InterPro" id="IPR013786">
    <property type="entry name" value="AcylCoA_DH/ox_N"/>
</dbReference>
<evidence type="ECO:0000259" key="10">
    <source>
        <dbReference type="Pfam" id="PF02771"/>
    </source>
</evidence>
<dbReference type="GO" id="GO:0016627">
    <property type="term" value="F:oxidoreductase activity, acting on the CH-CH group of donors"/>
    <property type="evidence" value="ECO:0007669"/>
    <property type="project" value="InterPro"/>
</dbReference>
<dbReference type="Proteomes" id="UP000467636">
    <property type="component" value="Chromosome"/>
</dbReference>
<keyword evidence="12" id="KW-1185">Reference proteome</keyword>
<reference evidence="11 12" key="1">
    <citation type="journal article" date="2019" name="Emerg. Microbes Infect.">
        <title>Comprehensive subspecies identification of 175 nontuberculous mycobacteria species based on 7547 genomic profiles.</title>
        <authorList>
            <person name="Matsumoto Y."/>
            <person name="Kinjo T."/>
            <person name="Motooka D."/>
            <person name="Nabeya D."/>
            <person name="Jung N."/>
            <person name="Uechi K."/>
            <person name="Horii T."/>
            <person name="Iida T."/>
            <person name="Fujita J."/>
            <person name="Nakamura S."/>
        </authorList>
    </citation>
    <scope>NUCLEOTIDE SEQUENCE [LARGE SCALE GENOMIC DNA]</scope>
    <source>
        <strain evidence="11 12">JCM 12143</strain>
    </source>
</reference>
<dbReference type="Gene3D" id="1.20.140.10">
    <property type="entry name" value="Butyryl-CoA Dehydrogenase, subunit A, domain 3"/>
    <property type="match status" value="1"/>
</dbReference>
<evidence type="ECO:0000256" key="6">
    <source>
        <dbReference type="ARBA" id="ARBA00052546"/>
    </source>
</evidence>
<dbReference type="SUPFAM" id="SSF47203">
    <property type="entry name" value="Acyl-CoA dehydrogenase C-terminal domain-like"/>
    <property type="match status" value="1"/>
</dbReference>
<dbReference type="InterPro" id="IPR009100">
    <property type="entry name" value="AcylCoA_DH/oxidase_NM_dom_sf"/>
</dbReference>
<organism evidence="11 12">
    <name type="scientific">Mycolicibacter terrae</name>
    <dbReference type="NCBI Taxonomy" id="1788"/>
    <lineage>
        <taxon>Bacteria</taxon>
        <taxon>Bacillati</taxon>
        <taxon>Actinomycetota</taxon>
        <taxon>Actinomycetes</taxon>
        <taxon>Mycobacteriales</taxon>
        <taxon>Mycobacteriaceae</taxon>
        <taxon>Mycolicibacter</taxon>
    </lineage>
</organism>
<dbReference type="FunFam" id="2.40.110.10:FF:000002">
    <property type="entry name" value="Acyl-CoA dehydrogenase fadE12"/>
    <property type="match status" value="1"/>
</dbReference>
<dbReference type="InterPro" id="IPR006091">
    <property type="entry name" value="Acyl-CoA_Oxase/DH_mid-dom"/>
</dbReference>
<dbReference type="InterPro" id="IPR052161">
    <property type="entry name" value="Mycobact_Acyl-CoA_DH"/>
</dbReference>
<evidence type="ECO:0000313" key="12">
    <source>
        <dbReference type="Proteomes" id="UP000467636"/>
    </source>
</evidence>
<name>A0AAD1HUQ6_9MYCO</name>
<dbReference type="InterPro" id="IPR036250">
    <property type="entry name" value="AcylCo_DH-like_C"/>
</dbReference>
<comment type="similarity">
    <text evidence="2 7">Belongs to the acyl-CoA dehydrogenase family.</text>
</comment>
<protein>
    <submittedName>
        <fullName evidence="11">Acyl-CoA dehydrogenase</fullName>
    </submittedName>
</protein>
<evidence type="ECO:0000256" key="3">
    <source>
        <dbReference type="ARBA" id="ARBA00022630"/>
    </source>
</evidence>
<gene>
    <name evidence="11" type="primary">fadE26</name>
    <name evidence="11" type="ORF">MTER_04410</name>
</gene>
<dbReference type="GO" id="GO:0005886">
    <property type="term" value="C:plasma membrane"/>
    <property type="evidence" value="ECO:0007669"/>
    <property type="project" value="TreeGrafter"/>
</dbReference>
<sequence length="392" mass="42855">MQISYTAEQEDLRRELRSYFTTLMTPERREALSSTQGEYGTGTVYRDTVAQMGQDGWLTLSWPREYGGQARSAMDQLIFTDEAAIAGAPVPFLTINSVAPTIMAFGTEEQKKFFLPKIAAGELHFAIGYSEPGAGTDLASLRTTAVRDGDEYVINGQKMWTSLIAYADYVWLAARTNPEAKKHRGISMLIVPTSAEGFSWTPVHTMAGPDTSATYYSDVRVPAANLVGEENAGWKLVTNQLNHERVALVSAQPIIVALDEVRDWAQNTKDAQGNRIIDAQWVQLNLARVLAKAEVLKLINWELASASDAAPSPADASAAKVFGTELATEAYRLLMEVLGTAATVRQDSPGALLRGRVERMHRACLILTFGGGTNEVQRDIIGMVALGLPRNR</sequence>
<keyword evidence="4 7" id="KW-0274">FAD</keyword>
<dbReference type="InterPro" id="IPR037069">
    <property type="entry name" value="AcylCoA_DH/ox_N_sf"/>
</dbReference>
<dbReference type="Gene3D" id="2.40.110.10">
    <property type="entry name" value="Butyryl-CoA Dehydrogenase, subunit A, domain 2"/>
    <property type="match status" value="1"/>
</dbReference>
<accession>A0AAD1HUQ6</accession>
<evidence type="ECO:0000256" key="5">
    <source>
        <dbReference type="ARBA" id="ARBA00023002"/>
    </source>
</evidence>
<dbReference type="InterPro" id="IPR009075">
    <property type="entry name" value="AcylCo_DH/oxidase_C"/>
</dbReference>
<evidence type="ECO:0000256" key="7">
    <source>
        <dbReference type="RuleBase" id="RU362125"/>
    </source>
</evidence>
<keyword evidence="3 7" id="KW-0285">Flavoprotein</keyword>
<comment type="catalytic activity">
    <reaction evidence="6">
        <text>a 2,3-saturated acyl-CoA + A = a 2,3-dehydroacyl-CoA + AH2</text>
        <dbReference type="Rhea" id="RHEA:48608"/>
        <dbReference type="ChEBI" id="CHEBI:13193"/>
        <dbReference type="ChEBI" id="CHEBI:17499"/>
        <dbReference type="ChEBI" id="CHEBI:60015"/>
        <dbReference type="ChEBI" id="CHEBI:65111"/>
    </reaction>
</comment>
<dbReference type="SUPFAM" id="SSF56645">
    <property type="entry name" value="Acyl-CoA dehydrogenase NM domain-like"/>
    <property type="match status" value="1"/>
</dbReference>
<evidence type="ECO:0000256" key="2">
    <source>
        <dbReference type="ARBA" id="ARBA00009347"/>
    </source>
</evidence>
<evidence type="ECO:0000313" key="11">
    <source>
        <dbReference type="EMBL" id="BBX21030.1"/>
    </source>
</evidence>
<proteinExistence type="inferred from homology"/>
<dbReference type="GO" id="GO:0050660">
    <property type="term" value="F:flavin adenine dinucleotide binding"/>
    <property type="evidence" value="ECO:0007669"/>
    <property type="project" value="InterPro"/>
</dbReference>
<dbReference type="Pfam" id="PF00441">
    <property type="entry name" value="Acyl-CoA_dh_1"/>
    <property type="match status" value="1"/>
</dbReference>
<evidence type="ECO:0000259" key="8">
    <source>
        <dbReference type="Pfam" id="PF00441"/>
    </source>
</evidence>
<dbReference type="RefSeq" id="WP_085261845.1">
    <property type="nucleotide sequence ID" value="NZ_AP022564.1"/>
</dbReference>
<evidence type="ECO:0000259" key="9">
    <source>
        <dbReference type="Pfam" id="PF02770"/>
    </source>
</evidence>